<dbReference type="EMBL" id="QGHC01000004">
    <property type="protein sequence ID" value="PWK89804.1"/>
    <property type="molecule type" value="Genomic_DNA"/>
</dbReference>
<dbReference type="AlphaFoldDB" id="A0A316IHT2"/>
<evidence type="ECO:0000313" key="2">
    <source>
        <dbReference type="Proteomes" id="UP000245812"/>
    </source>
</evidence>
<name>A0A316IHT2_9GAMM</name>
<proteinExistence type="predicted"/>
<dbReference type="Proteomes" id="UP000245812">
    <property type="component" value="Unassembled WGS sequence"/>
</dbReference>
<keyword evidence="2" id="KW-1185">Reference proteome</keyword>
<comment type="caution">
    <text evidence="1">The sequence shown here is derived from an EMBL/GenBank/DDBJ whole genome shotgun (WGS) entry which is preliminary data.</text>
</comment>
<organism evidence="1 2">
    <name type="scientific">Fulvimonas soli</name>
    <dbReference type="NCBI Taxonomy" id="155197"/>
    <lineage>
        <taxon>Bacteria</taxon>
        <taxon>Pseudomonadati</taxon>
        <taxon>Pseudomonadota</taxon>
        <taxon>Gammaproteobacteria</taxon>
        <taxon>Lysobacterales</taxon>
        <taxon>Rhodanobacteraceae</taxon>
        <taxon>Fulvimonas</taxon>
    </lineage>
</organism>
<sequence length="297" mass="32284">MQGTIAQLAALVVHGNGFLAGAVDDAAPFPPSTMNFCEFVRFVDARRGAAGWEETAFAPDPLAWLHRLRENGTHALRLMHAPTDGTAVDGGKIPDRMLAGFVGGGGLWHLEALGETGADHWQGRWKVGDRNHPDRKVWQVTYGRVARNQPIAGLPPIDLEALKRTLAGSLSATAAFARERKLDGFAGAFENALDRLDSPVPARELFHADLCEAPWLPLPASQLLAAAQPAWVFGGMGSWNDLGFEEGLQATYERLSEALYDGLNRAIVAAANASMPDALPSARRKPARPRRWWRLWG</sequence>
<evidence type="ECO:0000313" key="1">
    <source>
        <dbReference type="EMBL" id="PWK89804.1"/>
    </source>
</evidence>
<protein>
    <submittedName>
        <fullName evidence="1">Uncharacterized protein</fullName>
    </submittedName>
</protein>
<accession>A0A316IHT2</accession>
<dbReference type="RefSeq" id="WP_109722925.1">
    <property type="nucleotide sequence ID" value="NZ_MSZV01000007.1"/>
</dbReference>
<gene>
    <name evidence="1" type="ORF">C7456_104156</name>
</gene>
<reference evidence="1 2" key="1">
    <citation type="submission" date="2018-05" db="EMBL/GenBank/DDBJ databases">
        <title>Genomic Encyclopedia of Type Strains, Phase IV (KMG-IV): sequencing the most valuable type-strain genomes for metagenomic binning, comparative biology and taxonomic classification.</title>
        <authorList>
            <person name="Goeker M."/>
        </authorList>
    </citation>
    <scope>NUCLEOTIDE SEQUENCE [LARGE SCALE GENOMIC DNA]</scope>
    <source>
        <strain evidence="1 2">DSM 14263</strain>
    </source>
</reference>
<dbReference type="OrthoDB" id="5377797at2"/>